<keyword evidence="3" id="KW-1185">Reference proteome</keyword>
<evidence type="ECO:0000313" key="2">
    <source>
        <dbReference type="EMBL" id="KAK7508509.1"/>
    </source>
</evidence>
<protein>
    <submittedName>
        <fullName evidence="2">Uncharacterized protein</fullName>
    </submittedName>
</protein>
<name>A0ABD0MAY9_9CAEN</name>
<organism evidence="2 3">
    <name type="scientific">Batillaria attramentaria</name>
    <dbReference type="NCBI Taxonomy" id="370345"/>
    <lineage>
        <taxon>Eukaryota</taxon>
        <taxon>Metazoa</taxon>
        <taxon>Spiralia</taxon>
        <taxon>Lophotrochozoa</taxon>
        <taxon>Mollusca</taxon>
        <taxon>Gastropoda</taxon>
        <taxon>Caenogastropoda</taxon>
        <taxon>Sorbeoconcha</taxon>
        <taxon>Cerithioidea</taxon>
        <taxon>Batillariidae</taxon>
        <taxon>Batillaria</taxon>
    </lineage>
</organism>
<accession>A0ABD0MAY9</accession>
<dbReference type="Proteomes" id="UP001519460">
    <property type="component" value="Unassembled WGS sequence"/>
</dbReference>
<dbReference type="AlphaFoldDB" id="A0ABD0MAY9"/>
<reference evidence="2 3" key="1">
    <citation type="journal article" date="2023" name="Sci. Data">
        <title>Genome assembly of the Korean intertidal mud-creeper Batillaria attramentaria.</title>
        <authorList>
            <person name="Patra A.K."/>
            <person name="Ho P.T."/>
            <person name="Jun S."/>
            <person name="Lee S.J."/>
            <person name="Kim Y."/>
            <person name="Won Y.J."/>
        </authorList>
    </citation>
    <scope>NUCLEOTIDE SEQUENCE [LARGE SCALE GENOMIC DNA]</scope>
    <source>
        <strain evidence="2">Wonlab-2016</strain>
    </source>
</reference>
<feature type="region of interest" description="Disordered" evidence="1">
    <location>
        <begin position="19"/>
        <end position="49"/>
    </location>
</feature>
<evidence type="ECO:0000313" key="3">
    <source>
        <dbReference type="Proteomes" id="UP001519460"/>
    </source>
</evidence>
<dbReference type="EMBL" id="JACVVK020000001">
    <property type="protein sequence ID" value="KAK7508509.1"/>
    <property type="molecule type" value="Genomic_DNA"/>
</dbReference>
<comment type="caution">
    <text evidence="2">The sequence shown here is derived from an EMBL/GenBank/DDBJ whole genome shotgun (WGS) entry which is preliminary data.</text>
</comment>
<gene>
    <name evidence="2" type="ORF">BaRGS_00000075</name>
</gene>
<evidence type="ECO:0000256" key="1">
    <source>
        <dbReference type="SAM" id="MobiDB-lite"/>
    </source>
</evidence>
<feature type="compositionally biased region" description="Gly residues" evidence="1">
    <location>
        <begin position="32"/>
        <end position="49"/>
    </location>
</feature>
<sequence length="98" mass="10755">MHFRRHCPVFWMSLHWGGKEDGGSGERVSGRAGWGAEGGGRGGGRSMGRGVGTGRIRVWRGGAVRSQDDLVLSFMSNLPGNATYECHYMPCVENKKDW</sequence>
<proteinExistence type="predicted"/>